<dbReference type="AlphaFoldDB" id="A0A6J7EBL4"/>
<accession>A0A6J7EBL4</accession>
<sequence length="220" mass="22441">MLKAKWFLLGVLPLAVGVASCSSGGDSSAKTTTTIASTTSTLDLSLVGGSTTTAVPAEVTTTTVVSGLATATNWEVVVGIFPTKLEAQTQIDKLTAAKFAGFTIKTLTSTFAVVKVGFTGAEASALMKQINTAGVGTATVFQLIDPTATNFEVVQGIYVTEADAQAQIDKLTAAKFTDFTIKPVTGKFAVVKAGLTSAEASALVKQVDAAGLGPSRVKQL</sequence>
<dbReference type="EMBL" id="CAFBLP010000027">
    <property type="protein sequence ID" value="CAB4878590.1"/>
    <property type="molecule type" value="Genomic_DNA"/>
</dbReference>
<reference evidence="1" key="1">
    <citation type="submission" date="2020-05" db="EMBL/GenBank/DDBJ databases">
        <authorList>
            <person name="Chiriac C."/>
            <person name="Salcher M."/>
            <person name="Ghai R."/>
            <person name="Kavagutti S V."/>
        </authorList>
    </citation>
    <scope>NUCLEOTIDE SEQUENCE</scope>
</reference>
<organism evidence="1">
    <name type="scientific">freshwater metagenome</name>
    <dbReference type="NCBI Taxonomy" id="449393"/>
    <lineage>
        <taxon>unclassified sequences</taxon>
        <taxon>metagenomes</taxon>
        <taxon>ecological metagenomes</taxon>
    </lineage>
</organism>
<protein>
    <submittedName>
        <fullName evidence="1">Unannotated protein</fullName>
    </submittedName>
</protein>
<name>A0A6J7EBL4_9ZZZZ</name>
<gene>
    <name evidence="1" type="ORF">UFOPK3376_01285</name>
</gene>
<evidence type="ECO:0000313" key="1">
    <source>
        <dbReference type="EMBL" id="CAB4878590.1"/>
    </source>
</evidence>
<dbReference type="PROSITE" id="PS51257">
    <property type="entry name" value="PROKAR_LIPOPROTEIN"/>
    <property type="match status" value="1"/>
</dbReference>
<proteinExistence type="predicted"/>